<dbReference type="EMBL" id="CAJMWT010008782">
    <property type="protein sequence ID" value="CAE6535299.1"/>
    <property type="molecule type" value="Genomic_DNA"/>
</dbReference>
<dbReference type="Pfam" id="PF14223">
    <property type="entry name" value="Retrotran_gag_2"/>
    <property type="match status" value="1"/>
</dbReference>
<dbReference type="EC" id="3.6.4.13" evidence="4"/>
<dbReference type="InterPro" id="IPR011545">
    <property type="entry name" value="DEAD/DEAH_box_helicase_dom"/>
</dbReference>
<evidence type="ECO:0000256" key="2">
    <source>
        <dbReference type="ARBA" id="ARBA00022801"/>
    </source>
</evidence>
<dbReference type="AlphaFoldDB" id="A0A8H3DPH5"/>
<keyword evidence="2 4" id="KW-0378">Hydrolase</keyword>
<comment type="caution">
    <text evidence="6">The sequence shown here is derived from an EMBL/GenBank/DDBJ whole genome shotgun (WGS) entry which is preliminary data.</text>
</comment>
<dbReference type="SUPFAM" id="SSF52540">
    <property type="entry name" value="P-loop containing nucleoside triphosphate hydrolases"/>
    <property type="match status" value="2"/>
</dbReference>
<dbReference type="InterPro" id="IPR027417">
    <property type="entry name" value="P-loop_NTPase"/>
</dbReference>
<sequence length="718" mass="80801">MSAKPSDTDGNNPVSRSSQNKAQLLEAMMRNVPKLKELNYTQWKNIITNSIKKAKLWEYVDGSIKEPSDHDASNLTTYYDEATAVRNAILGSLEPAAQRYIEEALDPGEAWLALEKKYLTAEADADSKLVSIEKQLADLRLEEGGDMIEHIAEFCRMRSQLSCTSFAMDDQACISMLYRSLPPKYRQSVLTPEGAEMKEFSTLCARLTYLSQNSALVDDTSSVPIENYTNWGVPEDIKAFGLTGDKNPLLEERAAVTCRDCLLKGHKAGTLECPQYEWRKELWGVEVNSSMTGDSGEHLSTKRPLPINTKRVSYEFSEPVKVILSFDELGLKSQLKKSLRYPQPLAIQQCAVLPIIQGRNVFVQASPNNGKTTTLAISILQTIDTTTSYAQVVVFTSTDKAATDFQNIVHMLGSSWSVACYACNSNPLVGPKLSPLTGIDKHHIFVGTPDSILRLLRRNFINMRKLKIVALDDIDKLVEAGVADQIFEVYRYVPPLAQVIASSTNYSLPISKVVTKLLADPLEILVNRNEGISIGRHFYVVVPAEKKPDVLYASFSALEVDGVALICHDLTKISDSNWEGTHGFYYLRESMEFNEWEGVIQNFVYKLQDIPHHKQYGRYRNRHDPVSNVILATTDTALSTASFSQISVPLINYEVPRNVEEYAKRLDRWRLADPGRYQMIITYVSADTNEINIIRDLEQYYGINVVELLWDEGSKKFH</sequence>
<dbReference type="GO" id="GO:0005524">
    <property type="term" value="F:ATP binding"/>
    <property type="evidence" value="ECO:0007669"/>
    <property type="project" value="UniProtKB-UniRule"/>
</dbReference>
<keyword evidence="1 4" id="KW-0547">Nucleotide-binding</keyword>
<dbReference type="SMART" id="SM00487">
    <property type="entry name" value="DEXDc"/>
    <property type="match status" value="1"/>
</dbReference>
<gene>
    <name evidence="6" type="ORF">RDB_LOCUS185217</name>
</gene>
<keyword evidence="3 4" id="KW-0067">ATP-binding</keyword>
<evidence type="ECO:0000259" key="5">
    <source>
        <dbReference type="PROSITE" id="PS51192"/>
    </source>
</evidence>
<organism evidence="6 7">
    <name type="scientific">Rhizoctonia solani</name>
    <dbReference type="NCBI Taxonomy" id="456999"/>
    <lineage>
        <taxon>Eukaryota</taxon>
        <taxon>Fungi</taxon>
        <taxon>Dikarya</taxon>
        <taxon>Basidiomycota</taxon>
        <taxon>Agaricomycotina</taxon>
        <taxon>Agaricomycetes</taxon>
        <taxon>Cantharellales</taxon>
        <taxon>Ceratobasidiaceae</taxon>
        <taxon>Rhizoctonia</taxon>
    </lineage>
</organism>
<comment type="catalytic activity">
    <reaction evidence="4">
        <text>ATP + H2O = ADP + phosphate + H(+)</text>
        <dbReference type="Rhea" id="RHEA:13065"/>
        <dbReference type="ChEBI" id="CHEBI:15377"/>
        <dbReference type="ChEBI" id="CHEBI:15378"/>
        <dbReference type="ChEBI" id="CHEBI:30616"/>
        <dbReference type="ChEBI" id="CHEBI:43474"/>
        <dbReference type="ChEBI" id="CHEBI:456216"/>
        <dbReference type="EC" id="3.6.4.13"/>
    </reaction>
</comment>
<dbReference type="GO" id="GO:0016787">
    <property type="term" value="F:hydrolase activity"/>
    <property type="evidence" value="ECO:0007669"/>
    <property type="project" value="UniProtKB-KW"/>
</dbReference>
<dbReference type="Pfam" id="PF00270">
    <property type="entry name" value="DEAD"/>
    <property type="match status" value="1"/>
</dbReference>
<dbReference type="InterPro" id="IPR014001">
    <property type="entry name" value="Helicase_ATP-bd"/>
</dbReference>
<evidence type="ECO:0000313" key="7">
    <source>
        <dbReference type="Proteomes" id="UP000663843"/>
    </source>
</evidence>
<evidence type="ECO:0000256" key="1">
    <source>
        <dbReference type="ARBA" id="ARBA00022741"/>
    </source>
</evidence>
<proteinExistence type="inferred from homology"/>
<accession>A0A8H3DPH5</accession>
<keyword evidence="4" id="KW-0347">Helicase</keyword>
<feature type="domain" description="Helicase ATP-binding" evidence="5">
    <location>
        <begin position="352"/>
        <end position="524"/>
    </location>
</feature>
<reference evidence="6" key="1">
    <citation type="submission" date="2021-01" db="EMBL/GenBank/DDBJ databases">
        <authorList>
            <person name="Kaushik A."/>
        </authorList>
    </citation>
    <scope>NUCLEOTIDE SEQUENCE</scope>
    <source>
        <strain evidence="6">AG2-2IIIB</strain>
    </source>
</reference>
<dbReference type="PANTHER" id="PTHR24031">
    <property type="entry name" value="RNA HELICASE"/>
    <property type="match status" value="1"/>
</dbReference>
<dbReference type="PROSITE" id="PS51192">
    <property type="entry name" value="HELICASE_ATP_BIND_1"/>
    <property type="match status" value="1"/>
</dbReference>
<dbReference type="Proteomes" id="UP000663843">
    <property type="component" value="Unassembled WGS sequence"/>
</dbReference>
<dbReference type="Gene3D" id="3.40.50.300">
    <property type="entry name" value="P-loop containing nucleotide triphosphate hydrolases"/>
    <property type="match status" value="1"/>
</dbReference>
<evidence type="ECO:0000256" key="4">
    <source>
        <dbReference type="RuleBase" id="RU365068"/>
    </source>
</evidence>
<evidence type="ECO:0000313" key="6">
    <source>
        <dbReference type="EMBL" id="CAE6535299.1"/>
    </source>
</evidence>
<comment type="function">
    <text evidence="4">RNA helicase.</text>
</comment>
<dbReference type="GO" id="GO:0003723">
    <property type="term" value="F:RNA binding"/>
    <property type="evidence" value="ECO:0007669"/>
    <property type="project" value="UniProtKB-UniRule"/>
</dbReference>
<name>A0A8H3DPH5_9AGAM</name>
<comment type="domain">
    <text evidence="4">The Q motif is unique to and characteristic of the DEAD box family of RNA helicases and controls ATP binding and hydrolysis.</text>
</comment>
<keyword evidence="4" id="KW-0694">RNA-binding</keyword>
<comment type="similarity">
    <text evidence="4">Belongs to the DEAD box helicase family.</text>
</comment>
<dbReference type="GO" id="GO:0003724">
    <property type="term" value="F:RNA helicase activity"/>
    <property type="evidence" value="ECO:0007669"/>
    <property type="project" value="UniProtKB-EC"/>
</dbReference>
<protein>
    <recommendedName>
        <fullName evidence="4">ATP-dependent RNA helicase</fullName>
        <ecNumber evidence="4">3.6.4.13</ecNumber>
    </recommendedName>
</protein>
<evidence type="ECO:0000256" key="3">
    <source>
        <dbReference type="ARBA" id="ARBA00022840"/>
    </source>
</evidence>
<dbReference type="OrthoDB" id="419616at2759"/>